<feature type="transmembrane region" description="Helical" evidence="7">
    <location>
        <begin position="55"/>
        <end position="82"/>
    </location>
</feature>
<dbReference type="NCBIfam" id="TIGR00797">
    <property type="entry name" value="matE"/>
    <property type="match status" value="1"/>
</dbReference>
<protein>
    <submittedName>
        <fullName evidence="8">MATE efflux family protein</fullName>
    </submittedName>
</protein>
<proteinExistence type="predicted"/>
<feature type="transmembrane region" description="Helical" evidence="7">
    <location>
        <begin position="394"/>
        <end position="412"/>
    </location>
</feature>
<sequence>MNQEFMKKKPILPLVISMALPMTISMLVNALYNIVDGYFVAKISEDAMTALSLVFPLQNVLTAITVGFGIGINAVVAFYLGANDKKNADTAASLGMFFNIIHGVVLTVLFLTTIPVFLKLFTGNKDVISSGMQYSYVVFSFCIPVSISMTFEKTFQAVGRMKVSMICMMPGCVTNIILDPLFIFGAGFIPAMGIKGAAIATVTGQCVTLLAYFLFYTFSSVPVRFSLKELHFDGKICKKLYSIGIPAGLNMALPSLQVFVLNKILSVYQGGYVLVLGSYYKLQTFLYLTANGVVQGMRPVLSFNYGAGEHKRVRNIFICSLSIIGIVMTLGTILCLIAPDRLIGIFSSNPDTIAIGVRAIRIISIGFIVSSIPVTISGALEALGKGISSLIISILRYIGIMLLLACILNKVIGAQGVWHSFWITEFITAFAAVIIYKKTFKKS</sequence>
<dbReference type="eggNOG" id="COG0534">
    <property type="taxonomic scope" value="Bacteria"/>
</dbReference>
<feature type="transmembrane region" description="Helical" evidence="7">
    <location>
        <begin position="134"/>
        <end position="151"/>
    </location>
</feature>
<evidence type="ECO:0000256" key="5">
    <source>
        <dbReference type="ARBA" id="ARBA00022989"/>
    </source>
</evidence>
<feature type="transmembrane region" description="Helical" evidence="7">
    <location>
        <begin position="315"/>
        <end position="339"/>
    </location>
</feature>
<dbReference type="PANTHER" id="PTHR43549:SF3">
    <property type="entry name" value="MULTIDRUG RESISTANCE PROTEIN YPNP-RELATED"/>
    <property type="match status" value="1"/>
</dbReference>
<dbReference type="STRING" id="45851.BHV86_08005"/>
<accession>D4S1U8</accession>
<feature type="transmembrane region" description="Helical" evidence="7">
    <location>
        <begin position="240"/>
        <end position="260"/>
    </location>
</feature>
<dbReference type="GO" id="GO:0015297">
    <property type="term" value="F:antiporter activity"/>
    <property type="evidence" value="ECO:0007669"/>
    <property type="project" value="InterPro"/>
</dbReference>
<dbReference type="HOGENOM" id="CLU_012893_0_1_9"/>
<evidence type="ECO:0000313" key="9">
    <source>
        <dbReference type="Proteomes" id="UP000006238"/>
    </source>
</evidence>
<keyword evidence="2" id="KW-0813">Transport</keyword>
<keyword evidence="3" id="KW-1003">Cell membrane</keyword>
<dbReference type="GeneID" id="98917803"/>
<keyword evidence="9" id="KW-1185">Reference proteome</keyword>
<dbReference type="PANTHER" id="PTHR43549">
    <property type="entry name" value="MULTIDRUG RESISTANCE PROTEIN YPNP-RELATED"/>
    <property type="match status" value="1"/>
</dbReference>
<gene>
    <name evidence="8" type="ORF">BUTYVIB_02070</name>
</gene>
<dbReference type="InterPro" id="IPR052031">
    <property type="entry name" value="Membrane_Transporter-Flippase"/>
</dbReference>
<feature type="transmembrane region" description="Helical" evidence="7">
    <location>
        <begin position="12"/>
        <end position="35"/>
    </location>
</feature>
<evidence type="ECO:0000313" key="8">
    <source>
        <dbReference type="EMBL" id="EFF67846.1"/>
    </source>
</evidence>
<feature type="transmembrane region" description="Helical" evidence="7">
    <location>
        <begin position="94"/>
        <end position="114"/>
    </location>
</feature>
<evidence type="ECO:0000256" key="7">
    <source>
        <dbReference type="SAM" id="Phobius"/>
    </source>
</evidence>
<evidence type="ECO:0000256" key="2">
    <source>
        <dbReference type="ARBA" id="ARBA00022448"/>
    </source>
</evidence>
<dbReference type="RefSeq" id="WP_005604031.1">
    <property type="nucleotide sequence ID" value="NZ_GG663524.1"/>
</dbReference>
<organism evidence="8 9">
    <name type="scientific">Eshraghiella crossota DSM 2876</name>
    <dbReference type="NCBI Taxonomy" id="511680"/>
    <lineage>
        <taxon>Bacteria</taxon>
        <taxon>Bacillati</taxon>
        <taxon>Bacillota</taxon>
        <taxon>Clostridia</taxon>
        <taxon>Lachnospirales</taxon>
        <taxon>Lachnospiraceae</taxon>
        <taxon>Eshraghiella</taxon>
    </lineage>
</organism>
<keyword evidence="4 7" id="KW-0812">Transmembrane</keyword>
<dbReference type="Pfam" id="PF01554">
    <property type="entry name" value="MatE"/>
    <property type="match status" value="2"/>
</dbReference>
<comment type="caution">
    <text evidence="8">The sequence shown here is derived from an EMBL/GenBank/DDBJ whole genome shotgun (WGS) entry which is preliminary data.</text>
</comment>
<dbReference type="GO" id="GO:0042910">
    <property type="term" value="F:xenobiotic transmembrane transporter activity"/>
    <property type="evidence" value="ECO:0007669"/>
    <property type="project" value="InterPro"/>
</dbReference>
<feature type="transmembrane region" description="Helical" evidence="7">
    <location>
        <begin position="359"/>
        <end position="382"/>
    </location>
</feature>
<comment type="subcellular location">
    <subcellularLocation>
        <location evidence="1">Cell membrane</location>
        <topology evidence="1">Multi-pass membrane protein</topology>
    </subcellularLocation>
</comment>
<evidence type="ECO:0000256" key="3">
    <source>
        <dbReference type="ARBA" id="ARBA00022475"/>
    </source>
</evidence>
<feature type="transmembrane region" description="Helical" evidence="7">
    <location>
        <begin position="197"/>
        <end position="219"/>
    </location>
</feature>
<dbReference type="Proteomes" id="UP000006238">
    <property type="component" value="Unassembled WGS sequence"/>
</dbReference>
<keyword evidence="6 7" id="KW-0472">Membrane</keyword>
<feature type="transmembrane region" description="Helical" evidence="7">
    <location>
        <begin position="163"/>
        <end position="191"/>
    </location>
</feature>
<feature type="transmembrane region" description="Helical" evidence="7">
    <location>
        <begin position="418"/>
        <end position="436"/>
    </location>
</feature>
<dbReference type="InterPro" id="IPR002528">
    <property type="entry name" value="MATE_fam"/>
</dbReference>
<dbReference type="InterPro" id="IPR048279">
    <property type="entry name" value="MdtK-like"/>
</dbReference>
<evidence type="ECO:0000256" key="4">
    <source>
        <dbReference type="ARBA" id="ARBA00022692"/>
    </source>
</evidence>
<dbReference type="PIRSF" id="PIRSF006603">
    <property type="entry name" value="DinF"/>
    <property type="match status" value="1"/>
</dbReference>
<evidence type="ECO:0000256" key="6">
    <source>
        <dbReference type="ARBA" id="ARBA00023136"/>
    </source>
</evidence>
<dbReference type="GO" id="GO:0005886">
    <property type="term" value="C:plasma membrane"/>
    <property type="evidence" value="ECO:0007669"/>
    <property type="project" value="UniProtKB-SubCell"/>
</dbReference>
<dbReference type="AlphaFoldDB" id="D4S1U8"/>
<feature type="transmembrane region" description="Helical" evidence="7">
    <location>
        <begin position="272"/>
        <end position="294"/>
    </location>
</feature>
<dbReference type="EMBL" id="ABWN01000035">
    <property type="protein sequence ID" value="EFF67846.1"/>
    <property type="molecule type" value="Genomic_DNA"/>
</dbReference>
<name>D4S1U8_9FIRM</name>
<keyword evidence="5 7" id="KW-1133">Transmembrane helix</keyword>
<evidence type="ECO:0000256" key="1">
    <source>
        <dbReference type="ARBA" id="ARBA00004651"/>
    </source>
</evidence>
<reference evidence="8 9" key="1">
    <citation type="submission" date="2010-02" db="EMBL/GenBank/DDBJ databases">
        <authorList>
            <person name="Weinstock G."/>
            <person name="Sodergren E."/>
            <person name="Clifton S."/>
            <person name="Fulton L."/>
            <person name="Fulton B."/>
            <person name="Courtney L."/>
            <person name="Fronick C."/>
            <person name="Harrison M."/>
            <person name="Strong C."/>
            <person name="Farmer C."/>
            <person name="Delahaunty K."/>
            <person name="Markovic C."/>
            <person name="Hall O."/>
            <person name="Minx P."/>
            <person name="Tomlinson C."/>
            <person name="Mitreva M."/>
            <person name="Nelson J."/>
            <person name="Hou S."/>
            <person name="Wollam A."/>
            <person name="Pepin K.H."/>
            <person name="Johnson M."/>
            <person name="Bhonagiri V."/>
            <person name="Zhang X."/>
            <person name="Suruliraj S."/>
            <person name="Warren W."/>
            <person name="Chinwalla A."/>
            <person name="Mardis E.R."/>
            <person name="Wilson R.K."/>
        </authorList>
    </citation>
    <scope>NUCLEOTIDE SEQUENCE [LARGE SCALE GENOMIC DNA]</scope>
    <source>
        <strain evidence="8 9">DSM 2876</strain>
    </source>
</reference>